<dbReference type="Pfam" id="PF00440">
    <property type="entry name" value="TetR_N"/>
    <property type="match status" value="1"/>
</dbReference>
<accession>A0A1Y2K2T4</accession>
<evidence type="ECO:0000259" key="3">
    <source>
        <dbReference type="PROSITE" id="PS50977"/>
    </source>
</evidence>
<feature type="DNA-binding region" description="H-T-H motif" evidence="2">
    <location>
        <begin position="27"/>
        <end position="46"/>
    </location>
</feature>
<comment type="caution">
    <text evidence="4">The sequence shown here is derived from an EMBL/GenBank/DDBJ whole genome shotgun (WGS) entry which is preliminary data.</text>
</comment>
<dbReference type="SUPFAM" id="SSF46689">
    <property type="entry name" value="Homeodomain-like"/>
    <property type="match status" value="1"/>
</dbReference>
<reference evidence="4 5" key="1">
    <citation type="journal article" date="2016" name="BMC Genomics">
        <title>Combined genomic and structural analyses of a cultured magnetotactic bacterium reveals its niche adaptation to a dynamic environment.</title>
        <authorList>
            <person name="Araujo A.C."/>
            <person name="Morillo V."/>
            <person name="Cypriano J."/>
            <person name="Teixeira L.C."/>
            <person name="Leao P."/>
            <person name="Lyra S."/>
            <person name="Almeida L.G."/>
            <person name="Bazylinski D.A."/>
            <person name="Vasconcellos A.T."/>
            <person name="Abreu F."/>
            <person name="Lins U."/>
        </authorList>
    </citation>
    <scope>NUCLEOTIDE SEQUENCE [LARGE SCALE GENOMIC DNA]</scope>
    <source>
        <strain evidence="4 5">IT-1</strain>
    </source>
</reference>
<keyword evidence="5" id="KW-1185">Reference proteome</keyword>
<dbReference type="EMBL" id="LVJN01000020">
    <property type="protein sequence ID" value="OSM01365.1"/>
    <property type="molecule type" value="Genomic_DNA"/>
</dbReference>
<name>A0A1Y2K2T4_9PROT</name>
<dbReference type="AlphaFoldDB" id="A0A1Y2K2T4"/>
<dbReference type="GO" id="GO:0003677">
    <property type="term" value="F:DNA binding"/>
    <property type="evidence" value="ECO:0007669"/>
    <property type="project" value="UniProtKB-UniRule"/>
</dbReference>
<evidence type="ECO:0000256" key="2">
    <source>
        <dbReference type="PROSITE-ProRule" id="PRU00335"/>
    </source>
</evidence>
<feature type="domain" description="HTH tetR-type" evidence="3">
    <location>
        <begin position="4"/>
        <end position="64"/>
    </location>
</feature>
<evidence type="ECO:0000313" key="4">
    <source>
        <dbReference type="EMBL" id="OSM01365.1"/>
    </source>
</evidence>
<evidence type="ECO:0000256" key="1">
    <source>
        <dbReference type="ARBA" id="ARBA00023125"/>
    </source>
</evidence>
<sequence>MNKAQTRVDLLNAVYKLTANTRFDELKVKQIAAEAGITEMTFFNYFAKKEDVLRYMMGVWALELMVLQHEQPLTGAAAIRRLFQHTAEYVQKRPRLMAHFVALLLIRDLPPQGDAIEPADRFLWHPDIPAVLNGEIPSGNEILLRHLREMPAVADPMQTLMHLASCFYGDMVLAHTADLPIDELYASSLDRILGPQGKQS</sequence>
<dbReference type="PROSITE" id="PS50977">
    <property type="entry name" value="HTH_TETR_2"/>
    <property type="match status" value="1"/>
</dbReference>
<dbReference type="Gene3D" id="1.10.357.10">
    <property type="entry name" value="Tetracycline Repressor, domain 2"/>
    <property type="match status" value="1"/>
</dbReference>
<dbReference type="InterPro" id="IPR001647">
    <property type="entry name" value="HTH_TetR"/>
</dbReference>
<dbReference type="STRING" id="1434232.MAIT1_01301"/>
<evidence type="ECO:0000313" key="5">
    <source>
        <dbReference type="Proteomes" id="UP000194003"/>
    </source>
</evidence>
<proteinExistence type="predicted"/>
<keyword evidence="1 2" id="KW-0238">DNA-binding</keyword>
<dbReference type="InterPro" id="IPR009057">
    <property type="entry name" value="Homeodomain-like_sf"/>
</dbReference>
<protein>
    <submittedName>
        <fullName evidence="4">Putative AraC family transcription activator</fullName>
    </submittedName>
</protein>
<dbReference type="Proteomes" id="UP000194003">
    <property type="component" value="Unassembled WGS sequence"/>
</dbReference>
<gene>
    <name evidence="4" type="ORF">MAIT1_01301</name>
</gene>
<organism evidence="4 5">
    <name type="scientific">Magnetofaba australis IT-1</name>
    <dbReference type="NCBI Taxonomy" id="1434232"/>
    <lineage>
        <taxon>Bacteria</taxon>
        <taxon>Pseudomonadati</taxon>
        <taxon>Pseudomonadota</taxon>
        <taxon>Magnetococcia</taxon>
        <taxon>Magnetococcales</taxon>
        <taxon>Magnetococcaceae</taxon>
        <taxon>Magnetofaba</taxon>
    </lineage>
</organism>